<evidence type="ECO:0000313" key="1">
    <source>
        <dbReference type="EMBL" id="SFR26310.1"/>
    </source>
</evidence>
<dbReference type="RefSeq" id="WP_083596777.1">
    <property type="nucleotide sequence ID" value="NZ_FONC01000014.1"/>
</dbReference>
<keyword evidence="3" id="KW-1185">Reference proteome</keyword>
<evidence type="ECO:0000313" key="2">
    <source>
        <dbReference type="EMBL" id="SFU16820.1"/>
    </source>
</evidence>
<evidence type="ECO:0000313" key="3">
    <source>
        <dbReference type="Proteomes" id="UP000198760"/>
    </source>
</evidence>
<comment type="caution">
    <text evidence="1">The sequence shown here is derived from an EMBL/GenBank/DDBJ whole genome shotgun (WGS) entry which is preliminary data.</text>
</comment>
<reference evidence="3 4" key="1">
    <citation type="submission" date="2016-10" db="EMBL/GenBank/DDBJ databases">
        <authorList>
            <person name="Varghese N."/>
            <person name="Submissions S."/>
        </authorList>
    </citation>
    <scope>NUCLEOTIDE SEQUENCE [LARGE SCALE GENOMIC DNA]</scope>
    <source>
        <strain evidence="2 3">NFIX06</strain>
        <strain evidence="1 4">NFIX08</strain>
    </source>
</reference>
<accession>A0AAX2EZ77</accession>
<gene>
    <name evidence="2" type="ORF">SAMN03159428_04940</name>
    <name evidence="1" type="ORF">SAMN03159514_04927</name>
</gene>
<dbReference type="EMBL" id="FOYJ01000016">
    <property type="protein sequence ID" value="SFR26310.1"/>
    <property type="molecule type" value="Genomic_DNA"/>
</dbReference>
<organism evidence="1 4">
    <name type="scientific">Kosakonia radicincitans</name>
    <dbReference type="NCBI Taxonomy" id="283686"/>
    <lineage>
        <taxon>Bacteria</taxon>
        <taxon>Pseudomonadati</taxon>
        <taxon>Pseudomonadota</taxon>
        <taxon>Gammaproteobacteria</taxon>
        <taxon>Enterobacterales</taxon>
        <taxon>Enterobacteriaceae</taxon>
        <taxon>Kosakonia</taxon>
    </lineage>
</organism>
<dbReference type="AlphaFoldDB" id="A0AAX2EZ77"/>
<evidence type="ECO:0000313" key="4">
    <source>
        <dbReference type="Proteomes" id="UP000199173"/>
    </source>
</evidence>
<sequence>MTGTMNLIQDLVCRVTDPLLRQGFSNQMTEGTLLFLDDVRLFRPTADAGTLLQLENIFESSATSDLPAELRQILEKIIARENILDPDFDFGKIESLTSSKSFGSHFNPRINGSWFRNLEAWGKGMYPGDNLRSDTPEDWEDNVWHIEKEGFSRRSPVRVAHYGWYDRFVASNSGGSHHAAKVIWQGRRDNIPYLREVLIENLSIDAGTVRELESRFFSFMYLPRKSDGLRDADAQFRLLLRNRVSDNVWYLSAVRYHENLKFAFITKEALRGRQALFSKWMTTATGAGKIIPLPLYLKNPQDYHKKPYLHDVSNIFLGTPF</sequence>
<proteinExistence type="predicted"/>
<dbReference type="Proteomes" id="UP000198760">
    <property type="component" value="Unassembled WGS sequence"/>
</dbReference>
<name>A0AAX2EZ77_9ENTR</name>
<protein>
    <submittedName>
        <fullName evidence="1">Uncharacterized protein</fullName>
    </submittedName>
</protein>
<dbReference type="Proteomes" id="UP000199173">
    <property type="component" value="Unassembled WGS sequence"/>
</dbReference>
<dbReference type="EMBL" id="FPAV01000019">
    <property type="protein sequence ID" value="SFU16820.1"/>
    <property type="molecule type" value="Genomic_DNA"/>
</dbReference>